<dbReference type="RefSeq" id="WP_073376817.1">
    <property type="nucleotide sequence ID" value="NZ_FQXS01000016.1"/>
</dbReference>
<dbReference type="EMBL" id="FQXS01000016">
    <property type="protein sequence ID" value="SHH93652.1"/>
    <property type="molecule type" value="Genomic_DNA"/>
</dbReference>
<dbReference type="Proteomes" id="UP000184139">
    <property type="component" value="Unassembled WGS sequence"/>
</dbReference>
<gene>
    <name evidence="2" type="ORF">SAMN02745124_02678</name>
</gene>
<dbReference type="AlphaFoldDB" id="A0A1M5X214"/>
<sequence length="260" mass="28000">MRQFRQHLITLLTAAAIIAGTALSAQAHFPWINMEDSNLAAGRNLKWTIGWGHRFPLSGLMSADAVGEMAIIGPDGAGKIGAEAVNDLQFQSIEGPSQPGAYIIAMSRATSFYTKTTEGSKRQSKKGLDNVLSCSRSNSFMKAIANVDGSNGTVDTVVGHAIEIVPLVNPAKLRVGDFLPFRVLYQDQPLKTEFYATYAGFSNDNGVFAYAAGTDKDGYGTVKILHSGAWLVTVSLKEPFADPEECDVESFRSALTFEIP</sequence>
<accession>A0A1M5X214</accession>
<name>A0A1M5X214_9BACT</name>
<dbReference type="OrthoDB" id="4219at2"/>
<reference evidence="2 3" key="1">
    <citation type="submission" date="2016-11" db="EMBL/GenBank/DDBJ databases">
        <authorList>
            <person name="Jaros S."/>
            <person name="Januszkiewicz K."/>
            <person name="Wedrychowicz H."/>
        </authorList>
    </citation>
    <scope>NUCLEOTIDE SEQUENCE [LARGE SCALE GENOMIC DNA]</scope>
    <source>
        <strain evidence="2 3">DSM 9705</strain>
    </source>
</reference>
<dbReference type="STRING" id="1121409.SAMN02745124_02678"/>
<proteinExistence type="predicted"/>
<keyword evidence="1" id="KW-0732">Signal</keyword>
<organism evidence="2 3">
    <name type="scientific">Desulfofustis glycolicus DSM 9705</name>
    <dbReference type="NCBI Taxonomy" id="1121409"/>
    <lineage>
        <taxon>Bacteria</taxon>
        <taxon>Pseudomonadati</taxon>
        <taxon>Thermodesulfobacteriota</taxon>
        <taxon>Desulfobulbia</taxon>
        <taxon>Desulfobulbales</taxon>
        <taxon>Desulfocapsaceae</taxon>
        <taxon>Desulfofustis</taxon>
    </lineage>
</organism>
<feature type="signal peptide" evidence="1">
    <location>
        <begin position="1"/>
        <end position="27"/>
    </location>
</feature>
<dbReference type="InterPro" id="IPR019613">
    <property type="entry name" value="DUF4198"/>
</dbReference>
<dbReference type="Pfam" id="PF10670">
    <property type="entry name" value="DUF4198"/>
    <property type="match status" value="1"/>
</dbReference>
<keyword evidence="3" id="KW-1185">Reference proteome</keyword>
<evidence type="ECO:0000313" key="2">
    <source>
        <dbReference type="EMBL" id="SHH93652.1"/>
    </source>
</evidence>
<evidence type="ECO:0000313" key="3">
    <source>
        <dbReference type="Proteomes" id="UP000184139"/>
    </source>
</evidence>
<protein>
    <submittedName>
        <fullName evidence="2">Uncharacterized conserved protein, contains GH25 family domain</fullName>
    </submittedName>
</protein>
<evidence type="ECO:0000256" key="1">
    <source>
        <dbReference type="SAM" id="SignalP"/>
    </source>
</evidence>
<feature type="chain" id="PRO_5012296646" evidence="1">
    <location>
        <begin position="28"/>
        <end position="260"/>
    </location>
</feature>